<dbReference type="CDD" id="cd03244">
    <property type="entry name" value="ABCC_MRP_domain2"/>
    <property type="match status" value="1"/>
</dbReference>
<evidence type="ECO:0000259" key="9">
    <source>
        <dbReference type="PROSITE" id="PS50893"/>
    </source>
</evidence>
<feature type="transmembrane region" description="Helical" evidence="8">
    <location>
        <begin position="1068"/>
        <end position="1090"/>
    </location>
</feature>
<dbReference type="PANTHER" id="PTHR24223:SF356">
    <property type="entry name" value="ATP-BINDING CASSETTE TRANSPORTER ABC4"/>
    <property type="match status" value="1"/>
</dbReference>
<feature type="transmembrane region" description="Helical" evidence="8">
    <location>
        <begin position="412"/>
        <end position="432"/>
    </location>
</feature>
<keyword evidence="5" id="KW-0067">ATP-binding</keyword>
<feature type="transmembrane region" description="Helical" evidence="8">
    <location>
        <begin position="970"/>
        <end position="998"/>
    </location>
</feature>
<feature type="transmembrane region" description="Helical" evidence="8">
    <location>
        <begin position="385"/>
        <end position="406"/>
    </location>
</feature>
<dbReference type="PROSITE" id="PS50929">
    <property type="entry name" value="ABC_TM1F"/>
    <property type="match status" value="2"/>
</dbReference>
<evidence type="ECO:0000256" key="8">
    <source>
        <dbReference type="SAM" id="Phobius"/>
    </source>
</evidence>
<feature type="transmembrane region" description="Helical" evidence="8">
    <location>
        <begin position="76"/>
        <end position="97"/>
    </location>
</feature>
<dbReference type="InterPro" id="IPR017871">
    <property type="entry name" value="ABC_transporter-like_CS"/>
</dbReference>
<keyword evidence="7 8" id="KW-0472">Membrane</keyword>
<feature type="domain" description="ABC transporter" evidence="9">
    <location>
        <begin position="1173"/>
        <end position="1453"/>
    </location>
</feature>
<evidence type="ECO:0000259" key="10">
    <source>
        <dbReference type="PROSITE" id="PS50929"/>
    </source>
</evidence>
<organism evidence="11 12">
    <name type="scientific">Schizophyllum amplum</name>
    <dbReference type="NCBI Taxonomy" id="97359"/>
    <lineage>
        <taxon>Eukaryota</taxon>
        <taxon>Fungi</taxon>
        <taxon>Dikarya</taxon>
        <taxon>Basidiomycota</taxon>
        <taxon>Agaricomycotina</taxon>
        <taxon>Agaricomycetes</taxon>
        <taxon>Agaricomycetidae</taxon>
        <taxon>Agaricales</taxon>
        <taxon>Schizophyllaceae</taxon>
        <taxon>Schizophyllum</taxon>
    </lineage>
</organism>
<dbReference type="STRING" id="97359.A0A550C133"/>
<evidence type="ECO:0000256" key="1">
    <source>
        <dbReference type="ARBA" id="ARBA00004370"/>
    </source>
</evidence>
<dbReference type="PROSITE" id="PS50893">
    <property type="entry name" value="ABC_TRANSPORTER_2"/>
    <property type="match status" value="2"/>
</dbReference>
<evidence type="ECO:0000313" key="12">
    <source>
        <dbReference type="Proteomes" id="UP000320762"/>
    </source>
</evidence>
<dbReference type="GO" id="GO:0140359">
    <property type="term" value="F:ABC-type transporter activity"/>
    <property type="evidence" value="ECO:0007669"/>
    <property type="project" value="InterPro"/>
</dbReference>
<keyword evidence="11" id="KW-0378">Hydrolase</keyword>
<feature type="transmembrane region" description="Helical" evidence="8">
    <location>
        <begin position="141"/>
        <end position="161"/>
    </location>
</feature>
<protein>
    <submittedName>
        <fullName evidence="11">P-loop containing nucleoside triphosphate hydrolase protein</fullName>
    </submittedName>
</protein>
<evidence type="ECO:0000256" key="6">
    <source>
        <dbReference type="ARBA" id="ARBA00022989"/>
    </source>
</evidence>
<dbReference type="SMART" id="SM00382">
    <property type="entry name" value="AAA"/>
    <property type="match status" value="2"/>
</dbReference>
<feature type="transmembrane region" description="Helical" evidence="8">
    <location>
        <begin position="889"/>
        <end position="912"/>
    </location>
</feature>
<dbReference type="GO" id="GO:0005524">
    <property type="term" value="F:ATP binding"/>
    <property type="evidence" value="ECO:0007669"/>
    <property type="project" value="UniProtKB-KW"/>
</dbReference>
<keyword evidence="12" id="KW-1185">Reference proteome</keyword>
<dbReference type="InterPro" id="IPR003593">
    <property type="entry name" value="AAA+_ATPase"/>
</dbReference>
<dbReference type="Proteomes" id="UP000320762">
    <property type="component" value="Unassembled WGS sequence"/>
</dbReference>
<name>A0A550C133_9AGAR</name>
<dbReference type="InterPro" id="IPR050173">
    <property type="entry name" value="ABC_transporter_C-like"/>
</dbReference>
<dbReference type="PANTHER" id="PTHR24223">
    <property type="entry name" value="ATP-BINDING CASSETTE SUB-FAMILY C"/>
    <property type="match status" value="1"/>
</dbReference>
<dbReference type="Gene3D" id="1.20.1560.10">
    <property type="entry name" value="ABC transporter type 1, transmembrane domain"/>
    <property type="match status" value="2"/>
</dbReference>
<keyword evidence="2" id="KW-0813">Transport</keyword>
<dbReference type="InterPro" id="IPR036640">
    <property type="entry name" value="ABC1_TM_sf"/>
</dbReference>
<evidence type="ECO:0000256" key="2">
    <source>
        <dbReference type="ARBA" id="ARBA00022448"/>
    </source>
</evidence>
<feature type="transmembrane region" description="Helical" evidence="8">
    <location>
        <begin position="6"/>
        <end position="28"/>
    </location>
</feature>
<dbReference type="CDD" id="cd18604">
    <property type="entry name" value="ABC_6TM_VMR1_D2_like"/>
    <property type="match status" value="1"/>
</dbReference>
<feature type="transmembrane region" description="Helical" evidence="8">
    <location>
        <begin position="496"/>
        <end position="513"/>
    </location>
</feature>
<dbReference type="EMBL" id="VDMD01000035">
    <property type="protein sequence ID" value="TRM58505.1"/>
    <property type="molecule type" value="Genomic_DNA"/>
</dbReference>
<comment type="caution">
    <text evidence="11">The sequence shown here is derived from an EMBL/GenBank/DDBJ whole genome shotgun (WGS) entry which is preliminary data.</text>
</comment>
<dbReference type="Gene3D" id="3.40.50.300">
    <property type="entry name" value="P-loop containing nucleotide triphosphate hydrolases"/>
    <property type="match status" value="2"/>
</dbReference>
<dbReference type="InterPro" id="IPR003439">
    <property type="entry name" value="ABC_transporter-like_ATP-bd"/>
</dbReference>
<feature type="transmembrane region" description="Helical" evidence="8">
    <location>
        <begin position="525"/>
        <end position="541"/>
    </location>
</feature>
<dbReference type="GO" id="GO:0016020">
    <property type="term" value="C:membrane"/>
    <property type="evidence" value="ECO:0007669"/>
    <property type="project" value="UniProtKB-SubCell"/>
</dbReference>
<evidence type="ECO:0000256" key="3">
    <source>
        <dbReference type="ARBA" id="ARBA00022692"/>
    </source>
</evidence>
<keyword evidence="3 8" id="KW-0812">Transmembrane</keyword>
<sequence length="1467" mass="160381">MNAELIVVYASLFSIVSFAFKAACRLWMTGKDDASPVLNKSVYALKGVGIFRLARFIGCVALLGASAASAAISQSWIDAALCASFCYACVLAFVSAARLHVSPAATAHLNALLLIAFGVLAVPDLAPFAMRDRHPTEAENALLWVIIALLFLNGVLIPLITPRVHTPVNLKNPWPATVEQQASILSVATFSFLNPVISLAKNKPDLALDDLPPVADTDDAEHLMAKSFETLDILGGKRRRHIFFGLLRVFRLEYSLLVLSLVIQVLANFAAPLGLNRILYYFEQGQEKMTMRPWFWISLLFVGPTIGSFALQWYIHLATRTTIRAEAIVTQLIYEHALRLRIQAGLGEQSTNEDSERRPDKNNFLGRLNTLVTTDLQNIINGRDFILILVFIPLNVIIGISFLYSILGWSAFVGLAVIIATLPVPTISAKMIQEVDKERLRRSDARVQSITEVLSIVRMVKIFGWERKMKDKVSQQRRAELTVLLRRRITEKISDVIVFCIPVVVMLATYTTYSPRYSTLVMKEALSASIVFSSMTVFDILREMIGLSMYIITSATTAKVSMDRVDAFLNLKNSDLLDALDISRDVQPPAAPPSEGVVGFRDVIFAWSDDVGSFKLCADEEVVFKTGKVNLIVGPTGSGKTSLLMALLGEMRYAPITSASWVQLPREHGIAYAAQESWVQSDTIKNNILFGAPYDEERYKTVLYQCALDRDLTLFDAKDGTEVGEKGVTLSGGQKARVTLARAVYSSANILLLDDVLAALDVHTAKWIVEKCLSGSLVKGRTVLLVTHNVALAQPLADAVVAVSNGRVTLDDNFAIAVTHDTTLAQELERDQNFIERDEEQTDDFAHEAAEKEPSVGKLILAEEVDVGRISWDTLVTYLRAAAGSKLPLFLAAWIAIVSFADVIHAGSTWYLGYWASQYETHDPSEVNVSGWHDQTPSSRILARFTADMAMLDTELPRDMQFMCQLTVGLIVKLVVIVIITPLFLVFGLLVGVGGMVLGSTYMRAQMPVTRETTKARAPILAHFNASMAGLVSIRAYGAQESVKYASTQRINRYTRAARVSFDLQRWITVRMDAIGAAFATLLAIYLVYFKSAGEIGANATGFSLNMAVGFSGMVLFWVRMMNILEGDCNSVERINQYLKIEQEPAISSTGNPPASLALDGHPPASWPASGELDVRNLSASYSKGGPKVLRGLSFHIKSGERVGVVGRTGAGKSSLSLALLRCIQTEGEVYYDGLDTRTVSLEALRNSITIIPQVPEMISGSLRENLDPFGEHDDAALNDALRAAGLFALQEDAGVSSMTAAADATQDTTVSDLVNLGNQTIANSGNKTTANSGNQTTAVNLNLDTHIASGGSSLSVGQRQIVALARALVRRSRVLVLDEATSAIDYRTDSIIQSSLRRQLGSDVTLIVIAHRLQTVMDADRIIVLDAGKIVEFDTPRALLSRPEGIFAALVREAPDREKLERVTVE</sequence>
<dbReference type="OrthoDB" id="6500128at2759"/>
<proteinExistence type="predicted"/>
<accession>A0A550C133</accession>
<feature type="domain" description="ABC transmembrane type-1" evidence="10">
    <location>
        <begin position="256"/>
        <end position="557"/>
    </location>
</feature>
<comment type="subcellular location">
    <subcellularLocation>
        <location evidence="1">Membrane</location>
    </subcellularLocation>
</comment>
<feature type="domain" description="ABC transporter" evidence="9">
    <location>
        <begin position="598"/>
        <end position="830"/>
    </location>
</feature>
<dbReference type="CDD" id="cd18596">
    <property type="entry name" value="ABC_6TM_VMR1_D1_like"/>
    <property type="match status" value="1"/>
</dbReference>
<dbReference type="SUPFAM" id="SSF52540">
    <property type="entry name" value="P-loop containing nucleoside triphosphate hydrolases"/>
    <property type="match status" value="2"/>
</dbReference>
<dbReference type="GO" id="GO:0016887">
    <property type="term" value="F:ATP hydrolysis activity"/>
    <property type="evidence" value="ECO:0007669"/>
    <property type="project" value="InterPro"/>
</dbReference>
<keyword evidence="4" id="KW-0547">Nucleotide-binding</keyword>
<feature type="transmembrane region" description="Helical" evidence="8">
    <location>
        <begin position="49"/>
        <end position="70"/>
    </location>
</feature>
<evidence type="ECO:0000256" key="7">
    <source>
        <dbReference type="ARBA" id="ARBA00023136"/>
    </source>
</evidence>
<dbReference type="InterPro" id="IPR027417">
    <property type="entry name" value="P-loop_NTPase"/>
</dbReference>
<feature type="transmembrane region" description="Helical" evidence="8">
    <location>
        <begin position="109"/>
        <end position="129"/>
    </location>
</feature>
<feature type="domain" description="ABC transmembrane type-1" evidence="10">
    <location>
        <begin position="931"/>
        <end position="1127"/>
    </location>
</feature>
<dbReference type="SUPFAM" id="SSF90123">
    <property type="entry name" value="ABC transporter transmembrane region"/>
    <property type="match status" value="2"/>
</dbReference>
<dbReference type="InterPro" id="IPR011527">
    <property type="entry name" value="ABC1_TM_dom"/>
</dbReference>
<evidence type="ECO:0000313" key="11">
    <source>
        <dbReference type="EMBL" id="TRM58505.1"/>
    </source>
</evidence>
<dbReference type="CDD" id="cd03250">
    <property type="entry name" value="ABCC_MRP_domain1"/>
    <property type="match status" value="1"/>
</dbReference>
<keyword evidence="6 8" id="KW-1133">Transmembrane helix</keyword>
<dbReference type="PROSITE" id="PS00211">
    <property type="entry name" value="ABC_TRANSPORTER_1"/>
    <property type="match status" value="1"/>
</dbReference>
<feature type="transmembrane region" description="Helical" evidence="8">
    <location>
        <begin position="1096"/>
        <end position="1119"/>
    </location>
</feature>
<gene>
    <name evidence="11" type="ORF">BD626DRAFT_573512</name>
</gene>
<reference evidence="11 12" key="1">
    <citation type="journal article" date="2019" name="New Phytol.">
        <title>Comparative genomics reveals unique wood-decay strategies and fruiting body development in the Schizophyllaceae.</title>
        <authorList>
            <person name="Almasi E."/>
            <person name="Sahu N."/>
            <person name="Krizsan K."/>
            <person name="Balint B."/>
            <person name="Kovacs G.M."/>
            <person name="Kiss B."/>
            <person name="Cseklye J."/>
            <person name="Drula E."/>
            <person name="Henrissat B."/>
            <person name="Nagy I."/>
            <person name="Chovatia M."/>
            <person name="Adam C."/>
            <person name="LaButti K."/>
            <person name="Lipzen A."/>
            <person name="Riley R."/>
            <person name="Grigoriev I.V."/>
            <person name="Nagy L.G."/>
        </authorList>
    </citation>
    <scope>NUCLEOTIDE SEQUENCE [LARGE SCALE GENOMIC DNA]</scope>
    <source>
        <strain evidence="11 12">NL-1724</strain>
    </source>
</reference>
<feature type="transmembrane region" description="Helical" evidence="8">
    <location>
        <begin position="294"/>
        <end position="315"/>
    </location>
</feature>
<dbReference type="Pfam" id="PF00005">
    <property type="entry name" value="ABC_tran"/>
    <property type="match status" value="2"/>
</dbReference>
<evidence type="ECO:0000256" key="5">
    <source>
        <dbReference type="ARBA" id="ARBA00022840"/>
    </source>
</evidence>
<dbReference type="Pfam" id="PF00664">
    <property type="entry name" value="ABC_membrane"/>
    <property type="match status" value="2"/>
</dbReference>
<feature type="transmembrane region" description="Helical" evidence="8">
    <location>
        <begin position="254"/>
        <end position="274"/>
    </location>
</feature>
<evidence type="ECO:0000256" key="4">
    <source>
        <dbReference type="ARBA" id="ARBA00022741"/>
    </source>
</evidence>